<evidence type="ECO:0000256" key="1">
    <source>
        <dbReference type="SAM" id="MobiDB-lite"/>
    </source>
</evidence>
<evidence type="ECO:0000313" key="3">
    <source>
        <dbReference type="EMBL" id="KAJ9557784.1"/>
    </source>
</evidence>
<comment type="caution">
    <text evidence="3">The sequence shown here is derived from an EMBL/GenBank/DDBJ whole genome shotgun (WGS) entry which is preliminary data.</text>
</comment>
<protein>
    <recommendedName>
        <fullName evidence="2">Retrovirus-related Pol polyprotein from transposon TNT 1-94-like beta-barrel domain-containing protein</fullName>
    </recommendedName>
</protein>
<dbReference type="Pfam" id="PF22936">
    <property type="entry name" value="Pol_BBD"/>
    <property type="match status" value="1"/>
</dbReference>
<keyword evidence="4" id="KW-1185">Reference proteome</keyword>
<organism evidence="3 4">
    <name type="scientific">Centaurea solstitialis</name>
    <name type="common">yellow star-thistle</name>
    <dbReference type="NCBI Taxonomy" id="347529"/>
    <lineage>
        <taxon>Eukaryota</taxon>
        <taxon>Viridiplantae</taxon>
        <taxon>Streptophyta</taxon>
        <taxon>Embryophyta</taxon>
        <taxon>Tracheophyta</taxon>
        <taxon>Spermatophyta</taxon>
        <taxon>Magnoliopsida</taxon>
        <taxon>eudicotyledons</taxon>
        <taxon>Gunneridae</taxon>
        <taxon>Pentapetalae</taxon>
        <taxon>asterids</taxon>
        <taxon>campanulids</taxon>
        <taxon>Asterales</taxon>
        <taxon>Asteraceae</taxon>
        <taxon>Carduoideae</taxon>
        <taxon>Cardueae</taxon>
        <taxon>Centaureinae</taxon>
        <taxon>Centaurea</taxon>
    </lineage>
</organism>
<feature type="region of interest" description="Disordered" evidence="1">
    <location>
        <begin position="182"/>
        <end position="204"/>
    </location>
</feature>
<name>A0AA38TD05_9ASTR</name>
<sequence length="509" mass="58117">MKSLNNILKSSKNIRSNVSDSKSIFKRRRLMNGPKSRTPLIFTNVAFEDYIDSFSPSEEKESISRNSMTQSQLGVFEFGNPETQEDCDFFCEVKSIQSELSSSAPEFIPKHLSKASEKSVTSDDAESLCEENPQEELSNNQSFECAQSYRDLFSSVSEEENIANSEVITCLEEFPLTFSDQASEHDHSKNFNDTSDQDSNHVSQKEEFLNTKAFTFQLYEFPEPRFSREEKEKWLESNHSSIPVIAGNSMRRDPQKKSKVFQNKEPRLVKESCKKRPKTKKGSTFSASVPIFENFNEKFKSLSCKTVIGEFFKIMHVLSNHFHHSSCLVINPKNKGSKEKQGHFGNSNYQKNKTNQKDVVTYFKHANIKGPNWKWVPKSSVAWLKKKKHVSTWYVDSGCLRHMTGSSVAFGGNQKGKIKGYGIIVKGEITVNQVSYVDSLKHNLISVSQLCDNGMDVMFKIKFCIMYKADTLTEVMRANRRGDLYLLCFDSFEAKEEICLMSSVKNEEA</sequence>
<dbReference type="AlphaFoldDB" id="A0AA38TD05"/>
<reference evidence="3" key="1">
    <citation type="submission" date="2023-03" db="EMBL/GenBank/DDBJ databases">
        <title>Chromosome-scale reference genome and RAD-based genetic map of yellow starthistle (Centaurea solstitialis) reveal putative structural variation and QTLs associated with invader traits.</title>
        <authorList>
            <person name="Reatini B."/>
            <person name="Cang F.A."/>
            <person name="Jiang Q."/>
            <person name="Mckibben M.T.W."/>
            <person name="Barker M.S."/>
            <person name="Rieseberg L.H."/>
            <person name="Dlugosch K.M."/>
        </authorList>
    </citation>
    <scope>NUCLEOTIDE SEQUENCE</scope>
    <source>
        <strain evidence="3">CAN-66</strain>
        <tissue evidence="3">Leaf</tissue>
    </source>
</reference>
<accession>A0AA38TD05</accession>
<dbReference type="InterPro" id="IPR054722">
    <property type="entry name" value="PolX-like_BBD"/>
</dbReference>
<proteinExistence type="predicted"/>
<dbReference type="Proteomes" id="UP001172457">
    <property type="component" value="Chromosome 3"/>
</dbReference>
<evidence type="ECO:0000313" key="4">
    <source>
        <dbReference type="Proteomes" id="UP001172457"/>
    </source>
</evidence>
<feature type="compositionally biased region" description="Acidic residues" evidence="1">
    <location>
        <begin position="123"/>
        <end position="134"/>
    </location>
</feature>
<dbReference type="EMBL" id="JARYMX010000003">
    <property type="protein sequence ID" value="KAJ9557784.1"/>
    <property type="molecule type" value="Genomic_DNA"/>
</dbReference>
<feature type="domain" description="Retrovirus-related Pol polyprotein from transposon TNT 1-94-like beta-barrel" evidence="2">
    <location>
        <begin position="393"/>
        <end position="454"/>
    </location>
</feature>
<evidence type="ECO:0000259" key="2">
    <source>
        <dbReference type="Pfam" id="PF22936"/>
    </source>
</evidence>
<feature type="region of interest" description="Disordered" evidence="1">
    <location>
        <begin position="114"/>
        <end position="140"/>
    </location>
</feature>
<gene>
    <name evidence="3" type="ORF">OSB04_012398</name>
</gene>